<feature type="region of interest" description="Disordered" evidence="1">
    <location>
        <begin position="244"/>
        <end position="282"/>
    </location>
</feature>
<gene>
    <name evidence="4" type="ORF">GE115_02100</name>
</gene>
<feature type="region of interest" description="Disordered" evidence="1">
    <location>
        <begin position="312"/>
        <end position="346"/>
    </location>
</feature>
<dbReference type="InterPro" id="IPR058407">
    <property type="entry name" value="DUF8094"/>
</dbReference>
<proteinExistence type="predicted"/>
<keyword evidence="2" id="KW-1133">Transmembrane helix</keyword>
<feature type="compositionally biased region" description="Low complexity" evidence="1">
    <location>
        <begin position="125"/>
        <end position="159"/>
    </location>
</feature>
<accession>A0A6I2FBY4</accession>
<evidence type="ECO:0000256" key="1">
    <source>
        <dbReference type="SAM" id="MobiDB-lite"/>
    </source>
</evidence>
<keyword evidence="5" id="KW-1185">Reference proteome</keyword>
<evidence type="ECO:0000313" key="4">
    <source>
        <dbReference type="EMBL" id="MRG58668.1"/>
    </source>
</evidence>
<dbReference type="Pfam" id="PF26366">
    <property type="entry name" value="DUF8094"/>
    <property type="match status" value="1"/>
</dbReference>
<evidence type="ECO:0000313" key="5">
    <source>
        <dbReference type="Proteomes" id="UP000431080"/>
    </source>
</evidence>
<evidence type="ECO:0000256" key="2">
    <source>
        <dbReference type="SAM" id="Phobius"/>
    </source>
</evidence>
<name>A0A6I2FBY4_9MICO</name>
<feature type="domain" description="DUF8094" evidence="3">
    <location>
        <begin position="345"/>
        <end position="644"/>
    </location>
</feature>
<feature type="transmembrane region" description="Helical" evidence="2">
    <location>
        <begin position="216"/>
        <end position="240"/>
    </location>
</feature>
<feature type="region of interest" description="Disordered" evidence="1">
    <location>
        <begin position="110"/>
        <end position="168"/>
    </location>
</feature>
<reference evidence="4 5" key="1">
    <citation type="submission" date="2019-10" db="EMBL/GenBank/DDBJ databases">
        <authorList>
            <person name="Nie G."/>
            <person name="Ming H."/>
            <person name="Yi B."/>
        </authorList>
    </citation>
    <scope>NUCLEOTIDE SEQUENCE [LARGE SCALE GENOMIC DNA]</scope>
    <source>
        <strain evidence="4 5">CFH 90414</strain>
    </source>
</reference>
<dbReference type="EMBL" id="WJIF01000001">
    <property type="protein sequence ID" value="MRG58668.1"/>
    <property type="molecule type" value="Genomic_DNA"/>
</dbReference>
<protein>
    <recommendedName>
        <fullName evidence="3">DUF8094 domain-containing protein</fullName>
    </recommendedName>
</protein>
<dbReference type="RefSeq" id="WP_153683122.1">
    <property type="nucleotide sequence ID" value="NZ_WJIF01000001.1"/>
</dbReference>
<sequence>MRFVFAIAAFVAAAVLIGLGIAQRTVFLEPDTRSLDVTVDSAAADYVVIEPAALSAQPGKQALTIAGDGTVYLAYGRSSDVLAWIGEEPYISVGYDAEAEELTDEVIEPGAESDDGAAAGGSDGSDGTAATETPAPAEPAPTATPEATAEAGTEPATPAVSPSGSDLWLDEQTADGRLATTIDVPEGISVLVASGSEDPVPDRVAIAWPIENSTPWVGPLLTAGTLLFLVGVGLVISGIVNHRRSRGPRRNLPKGSRGKLPNAPKPGRRQAQLTSGRRSSGGRRAMVAGVALIPALALSACSADYWPSFEGMPGDATATPTPTPTPTPTATAGGVEAEEETTEVEPAVTVSQMERIMSRISTAAAKADAELNTAVAAERFAGPALQARQANYQIRTTLPDHAAPAAIPAAPLEITLPQQSKAGVWPRTVLEVVQNGEDPTVAPTALVLVQESPRENYKIFYVSSLVPDADPPEVAPASIGAPLVTPDSKLLLLPPSQVAPAFADILNIGAQSAYAAQFDLEGMELDDALSAAGRKAEIEGANPTVTATITAAATDDPVIALATNDAGALVSATVTRTEAVRPNDGGTTGFQDGSPAEALSGFTEQSAKGVQSTREVLLLFYVPPVGSSDPVRLLGWSESLVAASEVP</sequence>
<comment type="caution">
    <text evidence="4">The sequence shown here is derived from an EMBL/GenBank/DDBJ whole genome shotgun (WGS) entry which is preliminary data.</text>
</comment>
<feature type="transmembrane region" description="Helical" evidence="2">
    <location>
        <begin position="285"/>
        <end position="306"/>
    </location>
</feature>
<dbReference type="AlphaFoldDB" id="A0A6I2FBY4"/>
<keyword evidence="2" id="KW-0812">Transmembrane</keyword>
<evidence type="ECO:0000259" key="3">
    <source>
        <dbReference type="Pfam" id="PF26366"/>
    </source>
</evidence>
<organism evidence="4 5">
    <name type="scientific">Agromyces agglutinans</name>
    <dbReference type="NCBI Taxonomy" id="2662258"/>
    <lineage>
        <taxon>Bacteria</taxon>
        <taxon>Bacillati</taxon>
        <taxon>Actinomycetota</taxon>
        <taxon>Actinomycetes</taxon>
        <taxon>Micrococcales</taxon>
        <taxon>Microbacteriaceae</taxon>
        <taxon>Agromyces</taxon>
    </lineage>
</organism>
<keyword evidence="2" id="KW-0472">Membrane</keyword>
<dbReference type="Proteomes" id="UP000431080">
    <property type="component" value="Unassembled WGS sequence"/>
</dbReference>